<dbReference type="EnsemblPlants" id="AET7Gv20334700.16">
    <property type="protein sequence ID" value="AET7Gv20334700.16"/>
    <property type="gene ID" value="AET7Gv20334700"/>
</dbReference>
<dbReference type="GO" id="GO:0008409">
    <property type="term" value="F:5'-3' exonuclease activity"/>
    <property type="evidence" value="ECO:0007669"/>
    <property type="project" value="TreeGrafter"/>
</dbReference>
<reference evidence="3" key="4">
    <citation type="submission" date="2019-03" db="UniProtKB">
        <authorList>
            <consortium name="EnsemblPlants"/>
        </authorList>
    </citation>
    <scope>IDENTIFICATION</scope>
</reference>
<dbReference type="GO" id="GO:0004528">
    <property type="term" value="F:phosphodiesterase I activity"/>
    <property type="evidence" value="ECO:0007669"/>
    <property type="project" value="UniProtKB-EC"/>
</dbReference>
<keyword evidence="1" id="KW-0540">Nuclease</keyword>
<comment type="catalytic activity">
    <reaction evidence="1">
        <text>Hydrolytically removes 5'-nucleotides successively from the 3'-hydroxy termini of 3'-hydroxy-terminated oligonucleotides.</text>
        <dbReference type="EC" id="3.1.4.1"/>
    </reaction>
</comment>
<proteinExistence type="inferred from homology"/>
<keyword evidence="1" id="KW-0227">DNA damage</keyword>
<dbReference type="Gramene" id="AET7Gv20334700.16">
    <property type="protein sequence ID" value="AET7Gv20334700.16"/>
    <property type="gene ID" value="AET7Gv20334700"/>
</dbReference>
<accession>A0A453QV04</accession>
<dbReference type="InterPro" id="IPR049126">
    <property type="entry name" value="FAN1-like_TPR"/>
</dbReference>
<evidence type="ECO:0000259" key="2">
    <source>
        <dbReference type="Pfam" id="PF21170"/>
    </source>
</evidence>
<organism evidence="3 4">
    <name type="scientific">Aegilops tauschii subsp. strangulata</name>
    <name type="common">Goatgrass</name>
    <dbReference type="NCBI Taxonomy" id="200361"/>
    <lineage>
        <taxon>Eukaryota</taxon>
        <taxon>Viridiplantae</taxon>
        <taxon>Streptophyta</taxon>
        <taxon>Embryophyta</taxon>
        <taxon>Tracheophyta</taxon>
        <taxon>Spermatophyta</taxon>
        <taxon>Magnoliopsida</taxon>
        <taxon>Liliopsida</taxon>
        <taxon>Poales</taxon>
        <taxon>Poaceae</taxon>
        <taxon>BOP clade</taxon>
        <taxon>Pooideae</taxon>
        <taxon>Triticodae</taxon>
        <taxon>Triticeae</taxon>
        <taxon>Triticinae</taxon>
        <taxon>Aegilops</taxon>
    </lineage>
</organism>
<dbReference type="Proteomes" id="UP000015105">
    <property type="component" value="Chromosome 7D"/>
</dbReference>
<reference evidence="3" key="5">
    <citation type="journal article" date="2021" name="G3 (Bethesda)">
        <title>Aegilops tauschii genome assembly Aet v5.0 features greater sequence contiguity and improved annotation.</title>
        <authorList>
            <person name="Wang L."/>
            <person name="Zhu T."/>
            <person name="Rodriguez J.C."/>
            <person name="Deal K.R."/>
            <person name="Dubcovsky J."/>
            <person name="McGuire P.E."/>
            <person name="Lux T."/>
            <person name="Spannagl M."/>
            <person name="Mayer K.F.X."/>
            <person name="Baldrich P."/>
            <person name="Meyers B.C."/>
            <person name="Huo N."/>
            <person name="Gu Y.Q."/>
            <person name="Zhou H."/>
            <person name="Devos K.M."/>
            <person name="Bennetzen J.L."/>
            <person name="Unver T."/>
            <person name="Budak H."/>
            <person name="Gulick P.J."/>
            <person name="Galiba G."/>
            <person name="Kalapos B."/>
            <person name="Nelson D.R."/>
            <person name="Li P."/>
            <person name="You F.M."/>
            <person name="Luo M.C."/>
            <person name="Dvorak J."/>
        </authorList>
    </citation>
    <scope>NUCLEOTIDE SEQUENCE [LARGE SCALE GENOMIC DNA]</scope>
    <source>
        <strain evidence="3">cv. AL8/78</strain>
    </source>
</reference>
<keyword evidence="1" id="KW-0460">Magnesium</keyword>
<dbReference type="GO" id="GO:0017108">
    <property type="term" value="F:5'-flap endonuclease activity"/>
    <property type="evidence" value="ECO:0007669"/>
    <property type="project" value="TreeGrafter"/>
</dbReference>
<keyword evidence="4" id="KW-1185">Reference proteome</keyword>
<reference evidence="3" key="3">
    <citation type="journal article" date="2017" name="Nature">
        <title>Genome sequence of the progenitor of the wheat D genome Aegilops tauschii.</title>
        <authorList>
            <person name="Luo M.C."/>
            <person name="Gu Y.Q."/>
            <person name="Puiu D."/>
            <person name="Wang H."/>
            <person name="Twardziok S.O."/>
            <person name="Deal K.R."/>
            <person name="Huo N."/>
            <person name="Zhu T."/>
            <person name="Wang L."/>
            <person name="Wang Y."/>
            <person name="McGuire P.E."/>
            <person name="Liu S."/>
            <person name="Long H."/>
            <person name="Ramasamy R.K."/>
            <person name="Rodriguez J.C."/>
            <person name="Van S.L."/>
            <person name="Yuan L."/>
            <person name="Wang Z."/>
            <person name="Xia Z."/>
            <person name="Xiao L."/>
            <person name="Anderson O.D."/>
            <person name="Ouyang S."/>
            <person name="Liang Y."/>
            <person name="Zimin A.V."/>
            <person name="Pertea G."/>
            <person name="Qi P."/>
            <person name="Bennetzen J.L."/>
            <person name="Dai X."/>
            <person name="Dawson M.W."/>
            <person name="Muller H.G."/>
            <person name="Kugler K."/>
            <person name="Rivarola-Duarte L."/>
            <person name="Spannagl M."/>
            <person name="Mayer K.F.X."/>
            <person name="Lu F.H."/>
            <person name="Bevan M.W."/>
            <person name="Leroy P."/>
            <person name="Li P."/>
            <person name="You F.M."/>
            <person name="Sun Q."/>
            <person name="Liu Z."/>
            <person name="Lyons E."/>
            <person name="Wicker T."/>
            <person name="Salzberg S.L."/>
            <person name="Devos K.M."/>
            <person name="Dvorak J."/>
        </authorList>
    </citation>
    <scope>NUCLEOTIDE SEQUENCE [LARGE SCALE GENOMIC DNA]</scope>
    <source>
        <strain evidence="3">cv. AL8/78</strain>
    </source>
</reference>
<comment type="subcellular location">
    <subcellularLocation>
        <location evidence="1">Nucleus</location>
    </subcellularLocation>
</comment>
<dbReference type="GO" id="GO:0036297">
    <property type="term" value="P:interstrand cross-link repair"/>
    <property type="evidence" value="ECO:0007669"/>
    <property type="project" value="InterPro"/>
</dbReference>
<dbReference type="AlphaFoldDB" id="A0A453QV04"/>
<feature type="domain" description="Fanconi-associated nuclease 1-like TPR" evidence="2">
    <location>
        <begin position="4"/>
        <end position="88"/>
    </location>
</feature>
<dbReference type="EC" id="3.1.4.1" evidence="1"/>
<keyword evidence="1" id="KW-0479">Metal-binding</keyword>
<keyword evidence="1" id="KW-0378">Hydrolase</keyword>
<protein>
    <recommendedName>
        <fullName evidence="1">Fanconi-associated nuclease</fullName>
        <ecNumber evidence="1">3.1.4.1</ecNumber>
    </recommendedName>
</protein>
<name>A0A453QV04_AEGTS</name>
<keyword evidence="1" id="KW-0234">DNA repair</keyword>
<evidence type="ECO:0000313" key="4">
    <source>
        <dbReference type="Proteomes" id="UP000015105"/>
    </source>
</evidence>
<dbReference type="GO" id="GO:0070336">
    <property type="term" value="F:flap-structured DNA binding"/>
    <property type="evidence" value="ECO:0007669"/>
    <property type="project" value="TreeGrafter"/>
</dbReference>
<keyword evidence="1" id="KW-0464">Manganese</keyword>
<dbReference type="Pfam" id="PF21170">
    <property type="entry name" value="FAN1_TPR"/>
    <property type="match status" value="1"/>
</dbReference>
<keyword evidence="1" id="KW-0539">Nucleus</keyword>
<dbReference type="InterPro" id="IPR033315">
    <property type="entry name" value="Fan1-like"/>
</dbReference>
<dbReference type="GO" id="GO:0005634">
    <property type="term" value="C:nucleus"/>
    <property type="evidence" value="ECO:0007669"/>
    <property type="project" value="UniProtKB-SubCell"/>
</dbReference>
<evidence type="ECO:0000313" key="3">
    <source>
        <dbReference type="EnsemblPlants" id="AET7Gv20334700.16"/>
    </source>
</evidence>
<reference evidence="4" key="2">
    <citation type="journal article" date="2017" name="Nat. Plants">
        <title>The Aegilops tauschii genome reveals multiple impacts of transposons.</title>
        <authorList>
            <person name="Zhao G."/>
            <person name="Zou C."/>
            <person name="Li K."/>
            <person name="Wang K."/>
            <person name="Li T."/>
            <person name="Gao L."/>
            <person name="Zhang X."/>
            <person name="Wang H."/>
            <person name="Yang Z."/>
            <person name="Liu X."/>
            <person name="Jiang W."/>
            <person name="Mao L."/>
            <person name="Kong X."/>
            <person name="Jiao Y."/>
            <person name="Jia J."/>
        </authorList>
    </citation>
    <scope>NUCLEOTIDE SEQUENCE [LARGE SCALE GENOMIC DNA]</scope>
    <source>
        <strain evidence="4">cv. AL8/78</strain>
    </source>
</reference>
<comment type="similarity">
    <text evidence="1">Belongs to the FAN1 family.</text>
</comment>
<reference evidence="4" key="1">
    <citation type="journal article" date="2014" name="Science">
        <title>Ancient hybridizations among the ancestral genomes of bread wheat.</title>
        <authorList>
            <consortium name="International Wheat Genome Sequencing Consortium,"/>
            <person name="Marcussen T."/>
            <person name="Sandve S.R."/>
            <person name="Heier L."/>
            <person name="Spannagl M."/>
            <person name="Pfeifer M."/>
            <person name="Jakobsen K.S."/>
            <person name="Wulff B.B."/>
            <person name="Steuernagel B."/>
            <person name="Mayer K.F."/>
            <person name="Olsen O.A."/>
        </authorList>
    </citation>
    <scope>NUCLEOTIDE SEQUENCE [LARGE SCALE GENOMIC DNA]</scope>
    <source>
        <strain evidence="4">cv. AL8/78</strain>
    </source>
</reference>
<dbReference type="GO" id="GO:0046872">
    <property type="term" value="F:metal ion binding"/>
    <property type="evidence" value="ECO:0007669"/>
    <property type="project" value="UniProtKB-KW"/>
</dbReference>
<evidence type="ECO:0000256" key="1">
    <source>
        <dbReference type="RuleBase" id="RU365033"/>
    </source>
</evidence>
<dbReference type="PANTHER" id="PTHR15749:SF4">
    <property type="entry name" value="FANCONI-ASSOCIATED NUCLEASE 1"/>
    <property type="match status" value="1"/>
</dbReference>
<comment type="function">
    <text evidence="1">Nuclease required for the repair of DNA interstrand cross-links (ICL). Acts as a 5'-3' exonuclease that anchors at a cut end of DNA and cleaves DNA successively at every third nucleotide, allowing to excise an ICL from one strand through flanking incisions.</text>
</comment>
<dbReference type="PANTHER" id="PTHR15749">
    <property type="entry name" value="FANCONI-ASSOCIATED NUCLEASE 1"/>
    <property type="match status" value="1"/>
</dbReference>
<sequence length="250" mass="28535">ERNDLLQYEEAIRVAQFMDESLDNDNMELVSRCTDLSENRLCTSLKEEDSSLADSPPSFYSCFSSTWIYSKILTLGVSVYERERRYHTDSILQVNIEGRPLNCEIGAKNVFYGYDGDRCGVEQLALQYYADEGGGWQGTHSEGGIWMTIFGLLMWDVIFSEVCDVFHSKFQTAPLDFETDDFYKSRKDLIEAQLKRIQDGMAEEMLISSWELHQGTSCKGVNWDRHPMADVRAVVAGVGGHRLALLLRHL</sequence>
<comment type="cofactor">
    <cofactor evidence="1">
        <name>Mg(2+)</name>
        <dbReference type="ChEBI" id="CHEBI:18420"/>
    </cofactor>
    <cofactor evidence="1">
        <name>Mn(2+)</name>
        <dbReference type="ChEBI" id="CHEBI:29035"/>
    </cofactor>
</comment>